<dbReference type="Gene3D" id="3.40.50.300">
    <property type="entry name" value="P-loop containing nucleotide triphosphate hydrolases"/>
    <property type="match status" value="1"/>
</dbReference>
<comment type="catalytic activity">
    <reaction evidence="9">
        <text>cob(II)yrinate + 2 L-glutamine + 2 ATP + 2 H2O = cob(II)yrinate a,c diamide + 2 L-glutamate + 2 ADP + 2 phosphate + 2 H(+)</text>
        <dbReference type="Rhea" id="RHEA:26289"/>
        <dbReference type="ChEBI" id="CHEBI:15377"/>
        <dbReference type="ChEBI" id="CHEBI:15378"/>
        <dbReference type="ChEBI" id="CHEBI:29985"/>
        <dbReference type="ChEBI" id="CHEBI:30616"/>
        <dbReference type="ChEBI" id="CHEBI:43474"/>
        <dbReference type="ChEBI" id="CHEBI:58359"/>
        <dbReference type="ChEBI" id="CHEBI:58537"/>
        <dbReference type="ChEBI" id="CHEBI:58894"/>
        <dbReference type="ChEBI" id="CHEBI:456216"/>
        <dbReference type="EC" id="6.3.5.11"/>
    </reaction>
</comment>
<sequence length="443" mass="47596">MRHCPALFISAPASGQGKTTVISALARYYRNLDLDVRVFKTGPDFLDPMILERASGAPVYQLDLWMGGEEHCRQLLFEAAGKADLILVEGVMGLFDGERSSADLAKMFGIPVLAVIDGSAMAQTFGAVAHGLATYRPGLPFAGVFANRVASEYHYRMLAESLPTGITGFGWLPRGKEFALPEQHLGLVQAEELHDLDGRIERAAKALEGVEGKIPAQVAFTPPPKDPNFATSLRGVPTPLRGVPTPLRGILVAIARDAAFAFLYRANLDTLKTLGAEIIFFSPIADSAPPTADVLYFPGGYPELHLNALASNQSMKAAIRAHHAAGRPILAECGGMLYLLESLTDADGHRAAMAGLLPGHATMQDRLVNLGRHEVALPEGVLRGHTFHYSQLSTSLAPIAWSRGERAGQKGEPVYREGNLLASYVHLYFPSNPEATAKIVESG</sequence>
<comment type="pathway">
    <text evidence="9">Cofactor biosynthesis; adenosylcobalamin biosynthesis; cob(II)yrinate a,c-diamide from sirohydrochlorin (anaerobic route): step 10/10.</text>
</comment>
<keyword evidence="7 9" id="KW-0460">Magnesium</keyword>
<feature type="site" description="Increases nucleophilicity of active site Cys" evidence="9">
    <location>
        <position position="426"/>
    </location>
</feature>
<proteinExistence type="inferred from homology"/>
<evidence type="ECO:0000256" key="7">
    <source>
        <dbReference type="ARBA" id="ARBA00022842"/>
    </source>
</evidence>
<dbReference type="Pfam" id="PF01656">
    <property type="entry name" value="CbiA"/>
    <property type="match status" value="1"/>
</dbReference>
<dbReference type="InterPro" id="IPR029062">
    <property type="entry name" value="Class_I_gatase-like"/>
</dbReference>
<dbReference type="PANTHER" id="PTHR43873">
    <property type="entry name" value="COBYRINATE A,C-DIAMIDE SYNTHASE"/>
    <property type="match status" value="1"/>
</dbReference>
<organism evidence="12">
    <name type="scientific">Candidatus Kentrum sp. FW</name>
    <dbReference type="NCBI Taxonomy" id="2126338"/>
    <lineage>
        <taxon>Bacteria</taxon>
        <taxon>Pseudomonadati</taxon>
        <taxon>Pseudomonadota</taxon>
        <taxon>Gammaproteobacteria</taxon>
        <taxon>Candidatus Kentrum</taxon>
    </lineage>
</organism>
<evidence type="ECO:0000313" key="12">
    <source>
        <dbReference type="EMBL" id="VFJ43866.1"/>
    </source>
</evidence>
<dbReference type="SUPFAM" id="SSF52540">
    <property type="entry name" value="P-loop containing nucleoside triphosphate hydrolases"/>
    <property type="match status" value="1"/>
</dbReference>
<reference evidence="12" key="1">
    <citation type="submission" date="2019-02" db="EMBL/GenBank/DDBJ databases">
        <authorList>
            <person name="Gruber-Vodicka R. H."/>
            <person name="Seah K. B. B."/>
        </authorList>
    </citation>
    <scope>NUCLEOTIDE SEQUENCE</scope>
    <source>
        <strain evidence="12">BECK_BZ15</strain>
    </source>
</reference>
<gene>
    <name evidence="9" type="primary">cbiA</name>
    <name evidence="12" type="ORF">BECKFW1821A_GA0114235_100554</name>
</gene>
<dbReference type="Pfam" id="PF07685">
    <property type="entry name" value="GATase_3"/>
    <property type="match status" value="1"/>
</dbReference>
<feature type="active site" description="Nucleophile" evidence="9">
    <location>
        <position position="333"/>
    </location>
</feature>
<keyword evidence="8 9" id="KW-0315">Glutamine amidotransferase</keyword>
<dbReference type="CDD" id="cd03130">
    <property type="entry name" value="GATase1_CobB"/>
    <property type="match status" value="1"/>
</dbReference>
<dbReference type="UniPathway" id="UPA00148">
    <property type="reaction ID" value="UER00231"/>
</dbReference>
<feature type="domain" description="CobB/CobQ-like glutamine amidotransferase" evidence="11">
    <location>
        <begin position="252"/>
        <end position="432"/>
    </location>
</feature>
<dbReference type="SUPFAM" id="SSF52317">
    <property type="entry name" value="Class I glutamine amidotransferase-like"/>
    <property type="match status" value="1"/>
</dbReference>
<dbReference type="EC" id="6.3.5.11" evidence="9"/>
<dbReference type="PROSITE" id="PS51274">
    <property type="entry name" value="GATASE_COBBQ"/>
    <property type="match status" value="1"/>
</dbReference>
<comment type="domain">
    <text evidence="9">Comprises of two domains. The C-terminal domain contains the binding site for glutamine and catalyzes the hydrolysis of this substrate to glutamate and ammonia. The N-terminal domain is anticipated to bind ATP and cobyrinate and catalyzes the ultimate synthesis of the diamide product. The ammonia produced via the glutaminase domain is probably translocated to the adjacent domain via a molecular tunnel, where it reacts with an activated intermediate.</text>
</comment>
<comment type="miscellaneous">
    <text evidence="9">The a and c carboxylates of cobyrinate are activated for nucleophilic attack via formation of a phosphorylated intermediate by ATP. CbiA catalyzes first the amidation of the c-carboxylate, and then that of the a-carboxylate.</text>
</comment>
<dbReference type="InterPro" id="IPR011698">
    <property type="entry name" value="GATase_3"/>
</dbReference>
<dbReference type="EMBL" id="CAADEW010000005">
    <property type="protein sequence ID" value="VFJ43866.1"/>
    <property type="molecule type" value="Genomic_DNA"/>
</dbReference>
<comment type="cofactor">
    <cofactor evidence="1 9">
        <name>Mg(2+)</name>
        <dbReference type="ChEBI" id="CHEBI:18420"/>
    </cofactor>
</comment>
<dbReference type="GO" id="GO:0005524">
    <property type="term" value="F:ATP binding"/>
    <property type="evidence" value="ECO:0007669"/>
    <property type="project" value="UniProtKB-UniRule"/>
</dbReference>
<comment type="function">
    <text evidence="9">Catalyzes the ATP-dependent amidation of the two carboxylate groups at positions a and c of cobyrinate, using either L-glutamine or ammonia as the nitrogen source.</text>
</comment>
<comment type="similarity">
    <text evidence="2">Belongs to the CobB/CobQ family. CobQ subfamily.</text>
</comment>
<keyword evidence="4 9" id="KW-0436">Ligase</keyword>
<dbReference type="HAMAP" id="MF_00027">
    <property type="entry name" value="CobB_CbiA"/>
    <property type="match status" value="1"/>
</dbReference>
<evidence type="ECO:0000259" key="10">
    <source>
        <dbReference type="Pfam" id="PF01656"/>
    </source>
</evidence>
<feature type="domain" description="CobQ/CobB/MinD/ParA nucleotide binding" evidence="10">
    <location>
        <begin position="8"/>
        <end position="184"/>
    </location>
</feature>
<accession>A0A450RXE7</accession>
<evidence type="ECO:0000256" key="4">
    <source>
        <dbReference type="ARBA" id="ARBA00022598"/>
    </source>
</evidence>
<dbReference type="NCBIfam" id="NF002204">
    <property type="entry name" value="PRK01077.1"/>
    <property type="match status" value="1"/>
</dbReference>
<dbReference type="GO" id="GO:0042242">
    <property type="term" value="F:cobyrinic acid a,c-diamide synthase activity"/>
    <property type="evidence" value="ECO:0007669"/>
    <property type="project" value="UniProtKB-UniRule"/>
</dbReference>
<keyword evidence="6 9" id="KW-0067">ATP-binding</keyword>
<evidence type="ECO:0000256" key="3">
    <source>
        <dbReference type="ARBA" id="ARBA00022573"/>
    </source>
</evidence>
<dbReference type="InterPro" id="IPR027417">
    <property type="entry name" value="P-loop_NTPase"/>
</dbReference>
<protein>
    <recommendedName>
        <fullName evidence="9">Cobyrinate a,c-diamide synthase</fullName>
        <ecNumber evidence="9">6.3.5.11</ecNumber>
    </recommendedName>
    <alternativeName>
        <fullName evidence="9">Cobyrinic acid a,c-diamide synthetase</fullName>
    </alternativeName>
</protein>
<dbReference type="InterPro" id="IPR002586">
    <property type="entry name" value="CobQ/CobB/MinD/ParA_Nub-bd_dom"/>
</dbReference>
<name>A0A450RXE7_9GAMM</name>
<evidence type="ECO:0000256" key="8">
    <source>
        <dbReference type="ARBA" id="ARBA00022962"/>
    </source>
</evidence>
<keyword evidence="5 9" id="KW-0547">Nucleotide-binding</keyword>
<evidence type="ECO:0000256" key="9">
    <source>
        <dbReference type="HAMAP-Rule" id="MF_00027"/>
    </source>
</evidence>
<evidence type="ECO:0000259" key="11">
    <source>
        <dbReference type="Pfam" id="PF07685"/>
    </source>
</evidence>
<evidence type="ECO:0000256" key="5">
    <source>
        <dbReference type="ARBA" id="ARBA00022741"/>
    </source>
</evidence>
<keyword evidence="3 9" id="KW-0169">Cobalamin biosynthesis</keyword>
<dbReference type="InterPro" id="IPR004484">
    <property type="entry name" value="CbiA/CobB_synth"/>
</dbReference>
<evidence type="ECO:0000256" key="2">
    <source>
        <dbReference type="ARBA" id="ARBA00006205"/>
    </source>
</evidence>
<dbReference type="PANTHER" id="PTHR43873:SF1">
    <property type="entry name" value="COBYRINATE A,C-DIAMIDE SYNTHASE"/>
    <property type="match status" value="1"/>
</dbReference>
<evidence type="ECO:0000256" key="6">
    <source>
        <dbReference type="ARBA" id="ARBA00022840"/>
    </source>
</evidence>
<dbReference type="AlphaFoldDB" id="A0A450RXE7"/>
<dbReference type="Gene3D" id="3.40.50.880">
    <property type="match status" value="1"/>
</dbReference>
<evidence type="ECO:0000256" key="1">
    <source>
        <dbReference type="ARBA" id="ARBA00001946"/>
    </source>
</evidence>
<comment type="similarity">
    <text evidence="9">Belongs to the CobB/CbiA family.</text>
</comment>
<dbReference type="GO" id="GO:0009236">
    <property type="term" value="P:cobalamin biosynthetic process"/>
    <property type="evidence" value="ECO:0007669"/>
    <property type="project" value="UniProtKB-UniRule"/>
</dbReference>